<evidence type="ECO:0000313" key="8">
    <source>
        <dbReference type="Proteomes" id="UP000648075"/>
    </source>
</evidence>
<evidence type="ECO:0000256" key="2">
    <source>
        <dbReference type="ARBA" id="ARBA00009347"/>
    </source>
</evidence>
<dbReference type="EMBL" id="BMZA01000025">
    <property type="protein sequence ID" value="GGZ16167.1"/>
    <property type="molecule type" value="Genomic_DNA"/>
</dbReference>
<evidence type="ECO:0000256" key="1">
    <source>
        <dbReference type="ARBA" id="ARBA00001974"/>
    </source>
</evidence>
<dbReference type="SUPFAM" id="SSF56645">
    <property type="entry name" value="Acyl-CoA dehydrogenase NM domain-like"/>
    <property type="match status" value="1"/>
</dbReference>
<keyword evidence="3" id="KW-0285">Flavoprotein</keyword>
<keyword evidence="5" id="KW-0560">Oxidoreductase</keyword>
<evidence type="ECO:0000256" key="3">
    <source>
        <dbReference type="ARBA" id="ARBA00022630"/>
    </source>
</evidence>
<sequence>MQMNELTEPFGRLLASLCTSAAVREVEGGGSFGAMWEELATSGFLDALVEESVGGAGLDLADVEPLFELIGFHAVPLPLSETIVARALLAKAGITAPDGPIVLVTSLDQPVPCAMVASYALVDTGEELILAEMAGLDPKSIGNHHGLSAIIAKVPVADVSLPRPSDGLRPLAATVRAALIAGAAARLTEMSTNYCNERVQFGKPIGRQQSVQHMLAVMAEDMIACRIAAEIGLSKGLDMPIAVAATAKATTSAAATRIAASAHAVHGAIGISEEYDLQLLTRRLHEWRLADGSEGYWAAQLGKQRLANSASSIDWVRDHIFS</sequence>
<evidence type="ECO:0000259" key="6">
    <source>
        <dbReference type="Pfam" id="PF00441"/>
    </source>
</evidence>
<keyword evidence="4" id="KW-0274">FAD</keyword>
<name>A0A918PNY2_9SPHN</name>
<evidence type="ECO:0000313" key="7">
    <source>
        <dbReference type="EMBL" id="GGZ16167.1"/>
    </source>
</evidence>
<dbReference type="SUPFAM" id="SSF47203">
    <property type="entry name" value="Acyl-CoA dehydrogenase C-terminal domain-like"/>
    <property type="match status" value="1"/>
</dbReference>
<dbReference type="PANTHER" id="PTHR43884">
    <property type="entry name" value="ACYL-COA DEHYDROGENASE"/>
    <property type="match status" value="1"/>
</dbReference>
<dbReference type="PANTHER" id="PTHR43884:SF20">
    <property type="entry name" value="ACYL-COA DEHYDROGENASE FADE28"/>
    <property type="match status" value="1"/>
</dbReference>
<comment type="caution">
    <text evidence="7">The sequence shown here is derived from an EMBL/GenBank/DDBJ whole genome shotgun (WGS) entry which is preliminary data.</text>
</comment>
<reference evidence="7" key="2">
    <citation type="submission" date="2020-09" db="EMBL/GenBank/DDBJ databases">
        <authorList>
            <person name="Sun Q."/>
            <person name="Kim S."/>
        </authorList>
    </citation>
    <scope>NUCLEOTIDE SEQUENCE</scope>
    <source>
        <strain evidence="7">KCTC 32255</strain>
    </source>
</reference>
<accession>A0A918PNY2</accession>
<proteinExistence type="inferred from homology"/>
<reference evidence="7" key="1">
    <citation type="journal article" date="2014" name="Int. J. Syst. Evol. Microbiol.">
        <title>Complete genome sequence of Corynebacterium casei LMG S-19264T (=DSM 44701T), isolated from a smear-ripened cheese.</title>
        <authorList>
            <consortium name="US DOE Joint Genome Institute (JGI-PGF)"/>
            <person name="Walter F."/>
            <person name="Albersmeier A."/>
            <person name="Kalinowski J."/>
            <person name="Ruckert C."/>
        </authorList>
    </citation>
    <scope>NUCLEOTIDE SEQUENCE</scope>
    <source>
        <strain evidence="7">KCTC 32255</strain>
    </source>
</reference>
<keyword evidence="8" id="KW-1185">Reference proteome</keyword>
<dbReference type="InterPro" id="IPR009100">
    <property type="entry name" value="AcylCoA_DH/oxidase_NM_dom_sf"/>
</dbReference>
<dbReference type="Proteomes" id="UP000648075">
    <property type="component" value="Unassembled WGS sequence"/>
</dbReference>
<dbReference type="GO" id="GO:0050660">
    <property type="term" value="F:flavin adenine dinucleotide binding"/>
    <property type="evidence" value="ECO:0007669"/>
    <property type="project" value="InterPro"/>
</dbReference>
<dbReference type="AlphaFoldDB" id="A0A918PNY2"/>
<comment type="cofactor">
    <cofactor evidence="1">
        <name>FAD</name>
        <dbReference type="ChEBI" id="CHEBI:57692"/>
    </cofactor>
</comment>
<protein>
    <submittedName>
        <fullName evidence="7">Acyl-CoA dehydrogenase</fullName>
    </submittedName>
</protein>
<dbReference type="Gene3D" id="1.20.140.10">
    <property type="entry name" value="Butyryl-CoA Dehydrogenase, subunit A, domain 3"/>
    <property type="match status" value="1"/>
</dbReference>
<dbReference type="InterPro" id="IPR009075">
    <property type="entry name" value="AcylCo_DH/oxidase_C"/>
</dbReference>
<gene>
    <name evidence="7" type="ORF">GCM10011614_33700</name>
</gene>
<dbReference type="InterPro" id="IPR036250">
    <property type="entry name" value="AcylCo_DH-like_C"/>
</dbReference>
<dbReference type="InterPro" id="IPR037069">
    <property type="entry name" value="AcylCoA_DH/ox_N_sf"/>
</dbReference>
<feature type="domain" description="Acyl-CoA dehydrogenase/oxidase C-terminal" evidence="6">
    <location>
        <begin position="176"/>
        <end position="300"/>
    </location>
</feature>
<comment type="similarity">
    <text evidence="2">Belongs to the acyl-CoA dehydrogenase family.</text>
</comment>
<dbReference type="GO" id="GO:0003995">
    <property type="term" value="F:acyl-CoA dehydrogenase activity"/>
    <property type="evidence" value="ECO:0007669"/>
    <property type="project" value="TreeGrafter"/>
</dbReference>
<evidence type="ECO:0000256" key="4">
    <source>
        <dbReference type="ARBA" id="ARBA00022827"/>
    </source>
</evidence>
<organism evidence="7 8">
    <name type="scientific">Novosphingobium colocasiae</name>
    <dbReference type="NCBI Taxonomy" id="1256513"/>
    <lineage>
        <taxon>Bacteria</taxon>
        <taxon>Pseudomonadati</taxon>
        <taxon>Pseudomonadota</taxon>
        <taxon>Alphaproteobacteria</taxon>
        <taxon>Sphingomonadales</taxon>
        <taxon>Sphingomonadaceae</taxon>
        <taxon>Novosphingobium</taxon>
    </lineage>
</organism>
<dbReference type="Gene3D" id="1.10.540.10">
    <property type="entry name" value="Acyl-CoA dehydrogenase/oxidase, N-terminal domain"/>
    <property type="match status" value="1"/>
</dbReference>
<dbReference type="Pfam" id="PF00441">
    <property type="entry name" value="Acyl-CoA_dh_1"/>
    <property type="match status" value="1"/>
</dbReference>
<evidence type="ECO:0000256" key="5">
    <source>
        <dbReference type="ARBA" id="ARBA00023002"/>
    </source>
</evidence>
<dbReference type="RefSeq" id="WP_189622458.1">
    <property type="nucleotide sequence ID" value="NZ_BMZA01000025.1"/>
</dbReference>